<name>A0A1L9VPX2_ASPGL</name>
<keyword evidence="3" id="KW-1185">Reference proteome</keyword>
<dbReference type="AlphaFoldDB" id="A0A1L9VPX2"/>
<dbReference type="Pfam" id="PF18566">
    <property type="entry name" value="Ldi"/>
    <property type="match status" value="1"/>
</dbReference>
<sequence>MASFDSVSDNLPLDPSSYPKLSTEQAGHLRHFHNLSAAIDGDWPHMGAQEPAQEFLDAYRYQLATMAYAAALTHYHRLPAMRGLFKQLFCRLIHKMLRREVWGYWYLTSQSGIRVDPDLKELRKPWADPVVRENIMYSGHLLLMTSLYAMLFDDDEFEQAGSLSFHWNPLFWGMGDETFVYDNRSLQDAIIAEMERNDWVGVCCEPNLVFVACNQFPIIAIRLNDVRNGTNVLDGVLGKYKAALEKKNMISRNDLYKDWVSVKQGYTATAKSVGFTAWAAAFMNTWNSEFVRSGFNNHALGFITDFDGEVELQHPMVASAYRAIVAQRQDAPNPQQTLQKAREYYRANKDSIKFPYKEPTLGYVVKWLSELGKTVELHGLLESIDKNLQPTWENGGLYYPRNDQQTDLEGRWMHMDPFTGNAAIGYARLNVENGQKKIWDSPWTKEDLASRPWVDGIDYSQGVNCLRGVWDGTASAMIITLEEWAAKGMKVAFDVKNLPEDRWVVYERHGLVLSRRLVEGVSVHVEADIGPGEEVDFVIVKEASSCRSGL</sequence>
<dbReference type="EMBL" id="KV878893">
    <property type="protein sequence ID" value="OJJ85967.1"/>
    <property type="molecule type" value="Genomic_DNA"/>
</dbReference>
<accession>A0A1L9VPX2</accession>
<gene>
    <name evidence="2" type="ORF">ASPGLDRAFT_44945</name>
</gene>
<dbReference type="GeneID" id="34462388"/>
<protein>
    <recommendedName>
        <fullName evidence="1">Linalool dehydratase/isomerase domain-containing protein</fullName>
    </recommendedName>
</protein>
<dbReference type="VEuPathDB" id="FungiDB:ASPGLDRAFT_44945"/>
<feature type="domain" description="Linalool dehydratase/isomerase" evidence="1">
    <location>
        <begin position="60"/>
        <end position="404"/>
    </location>
</feature>
<dbReference type="Proteomes" id="UP000184300">
    <property type="component" value="Unassembled WGS sequence"/>
</dbReference>
<dbReference type="STRING" id="1160497.A0A1L9VPX2"/>
<reference evidence="3" key="1">
    <citation type="journal article" date="2017" name="Genome Biol.">
        <title>Comparative genomics reveals high biological diversity and specific adaptations in the industrially and medically important fungal genus Aspergillus.</title>
        <authorList>
            <person name="de Vries R.P."/>
            <person name="Riley R."/>
            <person name="Wiebenga A."/>
            <person name="Aguilar-Osorio G."/>
            <person name="Amillis S."/>
            <person name="Uchima C.A."/>
            <person name="Anderluh G."/>
            <person name="Asadollahi M."/>
            <person name="Askin M."/>
            <person name="Barry K."/>
            <person name="Battaglia E."/>
            <person name="Bayram O."/>
            <person name="Benocci T."/>
            <person name="Braus-Stromeyer S.A."/>
            <person name="Caldana C."/>
            <person name="Canovas D."/>
            <person name="Cerqueira G.C."/>
            <person name="Chen F."/>
            <person name="Chen W."/>
            <person name="Choi C."/>
            <person name="Clum A."/>
            <person name="Dos Santos R.A."/>
            <person name="Damasio A.R."/>
            <person name="Diallinas G."/>
            <person name="Emri T."/>
            <person name="Fekete E."/>
            <person name="Flipphi M."/>
            <person name="Freyberg S."/>
            <person name="Gallo A."/>
            <person name="Gournas C."/>
            <person name="Habgood R."/>
            <person name="Hainaut M."/>
            <person name="Harispe M.L."/>
            <person name="Henrissat B."/>
            <person name="Hilden K.S."/>
            <person name="Hope R."/>
            <person name="Hossain A."/>
            <person name="Karabika E."/>
            <person name="Karaffa L."/>
            <person name="Karanyi Z."/>
            <person name="Krasevec N."/>
            <person name="Kuo A."/>
            <person name="Kusch H."/>
            <person name="LaButti K."/>
            <person name="Lagendijk E.L."/>
            <person name="Lapidus A."/>
            <person name="Levasseur A."/>
            <person name="Lindquist E."/>
            <person name="Lipzen A."/>
            <person name="Logrieco A.F."/>
            <person name="MacCabe A."/>
            <person name="Maekelae M.R."/>
            <person name="Malavazi I."/>
            <person name="Melin P."/>
            <person name="Meyer V."/>
            <person name="Mielnichuk N."/>
            <person name="Miskei M."/>
            <person name="Molnar A.P."/>
            <person name="Mule G."/>
            <person name="Ngan C.Y."/>
            <person name="Orejas M."/>
            <person name="Orosz E."/>
            <person name="Ouedraogo J.P."/>
            <person name="Overkamp K.M."/>
            <person name="Park H.-S."/>
            <person name="Perrone G."/>
            <person name="Piumi F."/>
            <person name="Punt P.J."/>
            <person name="Ram A.F."/>
            <person name="Ramon A."/>
            <person name="Rauscher S."/>
            <person name="Record E."/>
            <person name="Riano-Pachon D.M."/>
            <person name="Robert V."/>
            <person name="Roehrig J."/>
            <person name="Ruller R."/>
            <person name="Salamov A."/>
            <person name="Salih N.S."/>
            <person name="Samson R.A."/>
            <person name="Sandor E."/>
            <person name="Sanguinetti M."/>
            <person name="Schuetze T."/>
            <person name="Sepcic K."/>
            <person name="Shelest E."/>
            <person name="Sherlock G."/>
            <person name="Sophianopoulou V."/>
            <person name="Squina F.M."/>
            <person name="Sun H."/>
            <person name="Susca A."/>
            <person name="Todd R.B."/>
            <person name="Tsang A."/>
            <person name="Unkles S.E."/>
            <person name="van de Wiele N."/>
            <person name="van Rossen-Uffink D."/>
            <person name="Oliveira J.V."/>
            <person name="Vesth T.C."/>
            <person name="Visser J."/>
            <person name="Yu J.-H."/>
            <person name="Zhou M."/>
            <person name="Andersen M.R."/>
            <person name="Archer D.B."/>
            <person name="Baker S.E."/>
            <person name="Benoit I."/>
            <person name="Brakhage A.A."/>
            <person name="Braus G.H."/>
            <person name="Fischer R."/>
            <person name="Frisvad J.C."/>
            <person name="Goldman G.H."/>
            <person name="Houbraken J."/>
            <person name="Oakley B."/>
            <person name="Pocsi I."/>
            <person name="Scazzocchio C."/>
            <person name="Seiboth B."/>
            <person name="vanKuyk P.A."/>
            <person name="Wortman J."/>
            <person name="Dyer P.S."/>
            <person name="Grigoriev I.V."/>
        </authorList>
    </citation>
    <scope>NUCLEOTIDE SEQUENCE [LARGE SCALE GENOMIC DNA]</scope>
    <source>
        <strain evidence="3">CBS 516.65</strain>
    </source>
</reference>
<organism evidence="2 3">
    <name type="scientific">Aspergillus glaucus CBS 516.65</name>
    <dbReference type="NCBI Taxonomy" id="1160497"/>
    <lineage>
        <taxon>Eukaryota</taxon>
        <taxon>Fungi</taxon>
        <taxon>Dikarya</taxon>
        <taxon>Ascomycota</taxon>
        <taxon>Pezizomycotina</taxon>
        <taxon>Eurotiomycetes</taxon>
        <taxon>Eurotiomycetidae</taxon>
        <taxon>Eurotiales</taxon>
        <taxon>Aspergillaceae</taxon>
        <taxon>Aspergillus</taxon>
        <taxon>Aspergillus subgen. Aspergillus</taxon>
    </lineage>
</organism>
<dbReference type="RefSeq" id="XP_022402661.1">
    <property type="nucleotide sequence ID" value="XM_022546127.1"/>
</dbReference>
<dbReference type="InterPro" id="IPR041411">
    <property type="entry name" value="Ldi"/>
</dbReference>
<evidence type="ECO:0000313" key="3">
    <source>
        <dbReference type="Proteomes" id="UP000184300"/>
    </source>
</evidence>
<proteinExistence type="predicted"/>
<dbReference type="OrthoDB" id="9979195at2759"/>
<evidence type="ECO:0000313" key="2">
    <source>
        <dbReference type="EMBL" id="OJJ85967.1"/>
    </source>
</evidence>
<evidence type="ECO:0000259" key="1">
    <source>
        <dbReference type="Pfam" id="PF18566"/>
    </source>
</evidence>